<feature type="transmembrane region" description="Helical" evidence="1">
    <location>
        <begin position="82"/>
        <end position="104"/>
    </location>
</feature>
<accession>A0ABQ6ZDD5</accession>
<protein>
    <recommendedName>
        <fullName evidence="4">FAR-17a/AIG1-like protein</fullName>
    </recommendedName>
</protein>
<feature type="transmembrane region" description="Helical" evidence="1">
    <location>
        <begin position="180"/>
        <end position="204"/>
    </location>
</feature>
<dbReference type="RefSeq" id="WP_162338972.1">
    <property type="nucleotide sequence ID" value="NZ_JBHSRQ010000014.1"/>
</dbReference>
<feature type="transmembrane region" description="Helical" evidence="1">
    <location>
        <begin position="47"/>
        <end position="70"/>
    </location>
</feature>
<name>A0ABQ6ZDD5_9GAMM</name>
<evidence type="ECO:0000313" key="2">
    <source>
        <dbReference type="EMBL" id="KAF1723256.1"/>
    </source>
</evidence>
<dbReference type="InterPro" id="IPR049713">
    <property type="entry name" value="Pr6Pr-like"/>
</dbReference>
<feature type="transmembrane region" description="Helical" evidence="1">
    <location>
        <begin position="146"/>
        <end position="168"/>
    </location>
</feature>
<keyword evidence="1" id="KW-1133">Transmembrane helix</keyword>
<sequence length="212" mass="23059">MQRVWNLVLALVVSATVVAQLVLLVSGGQDVNTTTAAAPVPLAMKLLRFFSYFTVQSNLLVLAAAISLVIRPDRDGPVWRVLRLDALLGIAVTGVVFATLLSGLVHPSGIGIWINAGFHQFSPVWTLLGWLLLGPRPRIDGRTIRWAFVWPVAWLAYTMVHGAMTGWYPYPFLNADTLGYGQVSITVAVILVAALATAFAFLAVDRRLPPSR</sequence>
<dbReference type="EMBL" id="PDWW01000030">
    <property type="protein sequence ID" value="KAF1723256.1"/>
    <property type="molecule type" value="Genomic_DNA"/>
</dbReference>
<proteinExistence type="predicted"/>
<organism evidence="2 3">
    <name type="scientific">Pseudoxanthomonas japonensis</name>
    <dbReference type="NCBI Taxonomy" id="69284"/>
    <lineage>
        <taxon>Bacteria</taxon>
        <taxon>Pseudomonadati</taxon>
        <taxon>Pseudomonadota</taxon>
        <taxon>Gammaproteobacteria</taxon>
        <taxon>Lysobacterales</taxon>
        <taxon>Lysobacteraceae</taxon>
        <taxon>Pseudoxanthomonas</taxon>
    </lineage>
</organism>
<gene>
    <name evidence="2" type="ORF">CSC78_16550</name>
</gene>
<dbReference type="NCBIfam" id="NF038065">
    <property type="entry name" value="Pr6Pr"/>
    <property type="match status" value="1"/>
</dbReference>
<feature type="transmembrane region" description="Helical" evidence="1">
    <location>
        <begin position="110"/>
        <end position="134"/>
    </location>
</feature>
<keyword evidence="1" id="KW-0812">Transmembrane</keyword>
<evidence type="ECO:0008006" key="4">
    <source>
        <dbReference type="Google" id="ProtNLM"/>
    </source>
</evidence>
<reference evidence="2 3" key="1">
    <citation type="submission" date="2017-10" db="EMBL/GenBank/DDBJ databases">
        <title>Whole genome sequencing of members of genus Pseudoxanthomonas.</title>
        <authorList>
            <person name="Kumar S."/>
            <person name="Bansal K."/>
            <person name="Kaur A."/>
            <person name="Patil P."/>
            <person name="Sharma S."/>
            <person name="Patil P.B."/>
        </authorList>
    </citation>
    <scope>NUCLEOTIDE SEQUENCE [LARGE SCALE GENOMIC DNA]</scope>
    <source>
        <strain evidence="2 3">DSM 17109</strain>
    </source>
</reference>
<keyword evidence="3" id="KW-1185">Reference proteome</keyword>
<comment type="caution">
    <text evidence="2">The sequence shown here is derived from an EMBL/GenBank/DDBJ whole genome shotgun (WGS) entry which is preliminary data.</text>
</comment>
<evidence type="ECO:0000256" key="1">
    <source>
        <dbReference type="SAM" id="Phobius"/>
    </source>
</evidence>
<evidence type="ECO:0000313" key="3">
    <source>
        <dbReference type="Proteomes" id="UP000781710"/>
    </source>
</evidence>
<dbReference type="Proteomes" id="UP000781710">
    <property type="component" value="Unassembled WGS sequence"/>
</dbReference>
<keyword evidence="1" id="KW-0472">Membrane</keyword>